<protein>
    <submittedName>
        <fullName evidence="1">Uncharacterized protein</fullName>
    </submittedName>
</protein>
<dbReference type="CDD" id="cd00303">
    <property type="entry name" value="retropepsin_like"/>
    <property type="match status" value="1"/>
</dbReference>
<accession>A0A1S3YTX7</accession>
<reference evidence="1" key="1">
    <citation type="submission" date="2025-08" db="UniProtKB">
        <authorList>
            <consortium name="RefSeq"/>
        </authorList>
    </citation>
    <scope>IDENTIFICATION</scope>
</reference>
<organism evidence="1">
    <name type="scientific">Nicotiana tabacum</name>
    <name type="common">Common tobacco</name>
    <dbReference type="NCBI Taxonomy" id="4097"/>
    <lineage>
        <taxon>Eukaryota</taxon>
        <taxon>Viridiplantae</taxon>
        <taxon>Streptophyta</taxon>
        <taxon>Embryophyta</taxon>
        <taxon>Tracheophyta</taxon>
        <taxon>Spermatophyta</taxon>
        <taxon>Magnoliopsida</taxon>
        <taxon>eudicotyledons</taxon>
        <taxon>Gunneridae</taxon>
        <taxon>Pentapetalae</taxon>
        <taxon>asterids</taxon>
        <taxon>lamiids</taxon>
        <taxon>Solanales</taxon>
        <taxon>Solanaceae</taxon>
        <taxon>Nicotianoideae</taxon>
        <taxon>Nicotianeae</taxon>
        <taxon>Nicotiana</taxon>
    </lineage>
</organism>
<dbReference type="PANTHER" id="PTHR33240">
    <property type="entry name" value="OS08G0508500 PROTEIN"/>
    <property type="match status" value="1"/>
</dbReference>
<dbReference type="PANTHER" id="PTHR33240:SF8">
    <property type="entry name" value="OS03G0439900 PROTEIN"/>
    <property type="match status" value="1"/>
</dbReference>
<dbReference type="RefSeq" id="XP_016455716.1">
    <property type="nucleotide sequence ID" value="XM_016600230.1"/>
</dbReference>
<sequence>MRSSGGQFSPYEWTEGRGRGFRSADRFAIDRRIDRGQNNRSLHDKKASVDPGSLANIIQWRVLEQAKVIGSIITATKLLAKFNLASVITRGEILLPTNAEWVMKTALFEVVDGDVGYNIILGRPWLHEMRVEPSTYHQLLKFPTPEGIKQIRDDQPTAREMNAILISNSKGKEHAV</sequence>
<dbReference type="AlphaFoldDB" id="A0A1S3YTX7"/>
<gene>
    <name evidence="1" type="primary">LOC107779748</name>
</gene>
<proteinExistence type="predicted"/>
<dbReference type="KEGG" id="nta:107779748"/>
<evidence type="ECO:0000313" key="1">
    <source>
        <dbReference type="RefSeq" id="XP_016455716.1"/>
    </source>
</evidence>
<dbReference type="OrthoDB" id="2919534at2759"/>
<dbReference type="PaxDb" id="4097-A0A1S3YTX7"/>
<name>A0A1S3YTX7_TOBAC</name>